<keyword evidence="3" id="KW-0378">Hydrolase</keyword>
<dbReference type="EC" id="3.4.23.43" evidence="3"/>
<dbReference type="Gene3D" id="1.20.120.1220">
    <property type="match status" value="1"/>
</dbReference>
<evidence type="ECO:0000313" key="3">
    <source>
        <dbReference type="EMBL" id="MFC4902202.1"/>
    </source>
</evidence>
<dbReference type="Pfam" id="PF01478">
    <property type="entry name" value="Peptidase_A24"/>
    <property type="match status" value="1"/>
</dbReference>
<dbReference type="InterPro" id="IPR000045">
    <property type="entry name" value="Prepilin_IV_endopep_pep"/>
</dbReference>
<feature type="transmembrane region" description="Helical" evidence="1">
    <location>
        <begin position="111"/>
        <end position="137"/>
    </location>
</feature>
<gene>
    <name evidence="3" type="ORF">ACFPCS_01310</name>
</gene>
<dbReference type="GO" id="GO:0004190">
    <property type="term" value="F:aspartic-type endopeptidase activity"/>
    <property type="evidence" value="ECO:0007669"/>
    <property type="project" value="UniProtKB-EC"/>
</dbReference>
<feature type="transmembrane region" description="Helical" evidence="1">
    <location>
        <begin position="20"/>
        <end position="42"/>
    </location>
</feature>
<dbReference type="Proteomes" id="UP001595797">
    <property type="component" value="Unassembled WGS sequence"/>
</dbReference>
<evidence type="ECO:0000313" key="4">
    <source>
        <dbReference type="Proteomes" id="UP001595797"/>
    </source>
</evidence>
<dbReference type="EMBL" id="JBHSIW010000002">
    <property type="protein sequence ID" value="MFC4902202.1"/>
    <property type="molecule type" value="Genomic_DNA"/>
</dbReference>
<keyword evidence="1" id="KW-0472">Membrane</keyword>
<protein>
    <submittedName>
        <fullName evidence="3">Prepilin peptidase</fullName>
        <ecNumber evidence="3">3.4.23.43</ecNumber>
    </submittedName>
</protein>
<sequence length="174" mass="17554">MPGVSAFLTDQFARGDAAGWAAGALAAAGLLVLAGGCAWLWRTDVREHLLPGRVVRPLYPVCGGLLGAAALVAGEPVRLLWMLWGLAVMGGIYVLLRLLQPAGMGMGDVRLSGLLGMCLGFASVWHAVLGAAAGFVLGGLAGALLVVAGRAGARTRVAFGPAMISGALGVLLLL</sequence>
<feature type="domain" description="Prepilin type IV endopeptidase peptidase" evidence="2">
    <location>
        <begin position="32"/>
        <end position="132"/>
    </location>
</feature>
<feature type="transmembrane region" description="Helical" evidence="1">
    <location>
        <begin position="79"/>
        <end position="99"/>
    </location>
</feature>
<keyword evidence="4" id="KW-1185">Reference proteome</keyword>
<name>A0ABV9TE53_9MICC</name>
<feature type="transmembrane region" description="Helical" evidence="1">
    <location>
        <begin position="157"/>
        <end position="173"/>
    </location>
</feature>
<keyword evidence="1" id="KW-0812">Transmembrane</keyword>
<dbReference type="RefSeq" id="WP_277551516.1">
    <property type="nucleotide sequence ID" value="NZ_JARAMH010000009.1"/>
</dbReference>
<keyword evidence="1" id="KW-1133">Transmembrane helix</keyword>
<evidence type="ECO:0000259" key="2">
    <source>
        <dbReference type="Pfam" id="PF01478"/>
    </source>
</evidence>
<proteinExistence type="predicted"/>
<evidence type="ECO:0000256" key="1">
    <source>
        <dbReference type="SAM" id="Phobius"/>
    </source>
</evidence>
<accession>A0ABV9TE53</accession>
<organism evidence="3 4">
    <name type="scientific">Kocuria oceani</name>
    <dbReference type="NCBI Taxonomy" id="988827"/>
    <lineage>
        <taxon>Bacteria</taxon>
        <taxon>Bacillati</taxon>
        <taxon>Actinomycetota</taxon>
        <taxon>Actinomycetes</taxon>
        <taxon>Micrococcales</taxon>
        <taxon>Micrococcaceae</taxon>
        <taxon>Kocuria</taxon>
    </lineage>
</organism>
<comment type="caution">
    <text evidence="3">The sequence shown here is derived from an EMBL/GenBank/DDBJ whole genome shotgun (WGS) entry which is preliminary data.</text>
</comment>
<feature type="transmembrane region" description="Helical" evidence="1">
    <location>
        <begin position="54"/>
        <end position="73"/>
    </location>
</feature>
<reference evidence="4" key="1">
    <citation type="journal article" date="2019" name="Int. J. Syst. Evol. Microbiol.">
        <title>The Global Catalogue of Microorganisms (GCM) 10K type strain sequencing project: providing services to taxonomists for standard genome sequencing and annotation.</title>
        <authorList>
            <consortium name="The Broad Institute Genomics Platform"/>
            <consortium name="The Broad Institute Genome Sequencing Center for Infectious Disease"/>
            <person name="Wu L."/>
            <person name="Ma J."/>
        </authorList>
    </citation>
    <scope>NUCLEOTIDE SEQUENCE [LARGE SCALE GENOMIC DNA]</scope>
    <source>
        <strain evidence="4">CGMCC 4.6946</strain>
    </source>
</reference>